<evidence type="ECO:0000313" key="2">
    <source>
        <dbReference type="EMBL" id="RCN40384.1"/>
    </source>
</evidence>
<dbReference type="AlphaFoldDB" id="A0A368G7G6"/>
<reference evidence="2 3" key="1">
    <citation type="submission" date="2014-10" db="EMBL/GenBank/DDBJ databases">
        <title>Draft genome of the hookworm Ancylostoma caninum.</title>
        <authorList>
            <person name="Mitreva M."/>
        </authorList>
    </citation>
    <scope>NUCLEOTIDE SEQUENCE [LARGE SCALE GENOMIC DNA]</scope>
    <source>
        <strain evidence="2 3">Baltimore</strain>
    </source>
</reference>
<feature type="non-terminal residue" evidence="2">
    <location>
        <position position="69"/>
    </location>
</feature>
<evidence type="ECO:0000313" key="3">
    <source>
        <dbReference type="Proteomes" id="UP000252519"/>
    </source>
</evidence>
<keyword evidence="3" id="KW-1185">Reference proteome</keyword>
<comment type="caution">
    <text evidence="2">The sequence shown here is derived from an EMBL/GenBank/DDBJ whole genome shotgun (WGS) entry which is preliminary data.</text>
</comment>
<protein>
    <submittedName>
        <fullName evidence="2">Uncharacterized protein</fullName>
    </submittedName>
</protein>
<proteinExistence type="predicted"/>
<feature type="signal peptide" evidence="1">
    <location>
        <begin position="1"/>
        <end position="22"/>
    </location>
</feature>
<dbReference type="EMBL" id="JOJR01000287">
    <property type="protein sequence ID" value="RCN40384.1"/>
    <property type="molecule type" value="Genomic_DNA"/>
</dbReference>
<name>A0A368G7G6_ANCCA</name>
<gene>
    <name evidence="2" type="ORF">ANCCAN_13675</name>
</gene>
<accession>A0A368G7G6</accession>
<organism evidence="2 3">
    <name type="scientific">Ancylostoma caninum</name>
    <name type="common">Dog hookworm</name>
    <dbReference type="NCBI Taxonomy" id="29170"/>
    <lineage>
        <taxon>Eukaryota</taxon>
        <taxon>Metazoa</taxon>
        <taxon>Ecdysozoa</taxon>
        <taxon>Nematoda</taxon>
        <taxon>Chromadorea</taxon>
        <taxon>Rhabditida</taxon>
        <taxon>Rhabditina</taxon>
        <taxon>Rhabditomorpha</taxon>
        <taxon>Strongyloidea</taxon>
        <taxon>Ancylostomatidae</taxon>
        <taxon>Ancylostomatinae</taxon>
        <taxon>Ancylostoma</taxon>
    </lineage>
</organism>
<feature type="chain" id="PRO_5016679955" evidence="1">
    <location>
        <begin position="23"/>
        <end position="69"/>
    </location>
</feature>
<sequence length="69" mass="7451">MQFPTIVLLCALLVNISPPGAATMVNSDQLGQAFQEQSISSDFASWNQLNNGQALPQRSQFSNVVKQGN</sequence>
<keyword evidence="1" id="KW-0732">Signal</keyword>
<evidence type="ECO:0000256" key="1">
    <source>
        <dbReference type="SAM" id="SignalP"/>
    </source>
</evidence>
<dbReference type="Proteomes" id="UP000252519">
    <property type="component" value="Unassembled WGS sequence"/>
</dbReference>